<proteinExistence type="predicted"/>
<reference evidence="1 2" key="1">
    <citation type="submission" date="2016-09" db="EMBL/GenBank/DDBJ databases">
        <title>The complete genome sequences of Rhizobium gallicum, symbiovars gallicum and phaseoli, symbionts associated to common bean (Phaseolus vulgaris).</title>
        <authorList>
            <person name="Bustos P."/>
            <person name="Santamaria R.I."/>
            <person name="Perez-Carrascal O.M."/>
            <person name="Juarez S."/>
            <person name="Lozano L."/>
            <person name="Martinez-Flores I."/>
            <person name="Martinez-Romero E."/>
            <person name="Cevallos M."/>
            <person name="Romero D."/>
            <person name="Davila G."/>
            <person name="Gonzalez V."/>
        </authorList>
    </citation>
    <scope>NUCLEOTIDE SEQUENCE [LARGE SCALE GENOMIC DNA]</scope>
    <source>
        <strain evidence="1 2">8C-3</strain>
        <plasmid evidence="2">Plasmid prsp8c3c</plasmid>
    </source>
</reference>
<dbReference type="AlphaFoldDB" id="A0A1L5PFM4"/>
<sequence length="98" mass="11063">MSLICVGQRSYRLNGRKAWSSRYLQSHRDFLLWGAVLRFPLEDPRAEAASHTITIMMDFMAPGSKATRSAWRSYGISSGIAVKGEPQADRPLCSRMWA</sequence>
<evidence type="ECO:0000313" key="1">
    <source>
        <dbReference type="EMBL" id="APO78933.1"/>
    </source>
</evidence>
<accession>A0A1L5PFM4</accession>
<evidence type="ECO:0000313" key="2">
    <source>
        <dbReference type="Proteomes" id="UP000185109"/>
    </source>
</evidence>
<keyword evidence="1" id="KW-0614">Plasmid</keyword>
<protein>
    <submittedName>
        <fullName evidence="1">Uncharacterized protein</fullName>
    </submittedName>
</protein>
<dbReference type="Proteomes" id="UP000185109">
    <property type="component" value="Plasmid pRsp8C3c"/>
</dbReference>
<name>A0A1L5PFM4_RHIET</name>
<organism evidence="1 2">
    <name type="scientific">Rhizobium etli 8C-3</name>
    <dbReference type="NCBI Taxonomy" id="538025"/>
    <lineage>
        <taxon>Bacteria</taxon>
        <taxon>Pseudomonadati</taxon>
        <taxon>Pseudomonadota</taxon>
        <taxon>Alphaproteobacteria</taxon>
        <taxon>Hyphomicrobiales</taxon>
        <taxon>Rhizobiaceae</taxon>
        <taxon>Rhizobium/Agrobacterium group</taxon>
        <taxon>Rhizobium</taxon>
    </lineage>
</organism>
<dbReference type="EMBL" id="CP017244">
    <property type="protein sequence ID" value="APO78933.1"/>
    <property type="molecule type" value="Genomic_DNA"/>
</dbReference>
<gene>
    <name evidence="1" type="ORF">AM571_PC01200</name>
</gene>
<geneLocation type="plasmid" evidence="2">
    <name>prsp8c3c</name>
</geneLocation>